<evidence type="ECO:0000313" key="2">
    <source>
        <dbReference type="EMBL" id="SVE23096.1"/>
    </source>
</evidence>
<dbReference type="AlphaFoldDB" id="A0A383BS86"/>
<reference evidence="2" key="1">
    <citation type="submission" date="2018-05" db="EMBL/GenBank/DDBJ databases">
        <authorList>
            <person name="Lanie J.A."/>
            <person name="Ng W.-L."/>
            <person name="Kazmierczak K.M."/>
            <person name="Andrzejewski T.M."/>
            <person name="Davidsen T.M."/>
            <person name="Wayne K.J."/>
            <person name="Tettelin H."/>
            <person name="Glass J.I."/>
            <person name="Rusch D."/>
            <person name="Podicherti R."/>
            <person name="Tsui H.-C.T."/>
            <person name="Winkler M.E."/>
        </authorList>
    </citation>
    <scope>NUCLEOTIDE SEQUENCE</scope>
</reference>
<protein>
    <recommendedName>
        <fullName evidence="1">B12-binding domain-containing protein</fullName>
    </recommendedName>
</protein>
<dbReference type="Gene3D" id="3.40.50.280">
    <property type="entry name" value="Cobalamin-binding domain"/>
    <property type="match status" value="1"/>
</dbReference>
<sequence length="114" mass="12728">MLIYLADLAHDYFKVNQYTPTGVGYLAAYSKSKLKNKVSFKLFKSVTELLDAYEKKKPDLVGFSNYTWNASLSEFAGRFMKKKDKSLPIIMGGPNIRLEKKGIDTVFTVSGGGS</sequence>
<feature type="domain" description="B12-binding" evidence="1">
    <location>
        <begin position="1"/>
        <end position="114"/>
    </location>
</feature>
<organism evidence="2">
    <name type="scientific">marine metagenome</name>
    <dbReference type="NCBI Taxonomy" id="408172"/>
    <lineage>
        <taxon>unclassified sequences</taxon>
        <taxon>metagenomes</taxon>
        <taxon>ecological metagenomes</taxon>
    </lineage>
</organism>
<gene>
    <name evidence="2" type="ORF">METZ01_LOCUS475950</name>
</gene>
<evidence type="ECO:0000259" key="1">
    <source>
        <dbReference type="PROSITE" id="PS51332"/>
    </source>
</evidence>
<name>A0A383BS86_9ZZZZ</name>
<dbReference type="GO" id="GO:0031419">
    <property type="term" value="F:cobalamin binding"/>
    <property type="evidence" value="ECO:0007669"/>
    <property type="project" value="InterPro"/>
</dbReference>
<dbReference type="InterPro" id="IPR006158">
    <property type="entry name" value="Cobalamin-bd"/>
</dbReference>
<dbReference type="EMBL" id="UINC01203028">
    <property type="protein sequence ID" value="SVE23096.1"/>
    <property type="molecule type" value="Genomic_DNA"/>
</dbReference>
<feature type="non-terminal residue" evidence="2">
    <location>
        <position position="114"/>
    </location>
</feature>
<accession>A0A383BS86</accession>
<proteinExistence type="predicted"/>
<dbReference type="GO" id="GO:0046872">
    <property type="term" value="F:metal ion binding"/>
    <property type="evidence" value="ECO:0007669"/>
    <property type="project" value="InterPro"/>
</dbReference>
<dbReference type="PROSITE" id="PS51332">
    <property type="entry name" value="B12_BINDING"/>
    <property type="match status" value="1"/>
</dbReference>